<dbReference type="GO" id="GO:0006355">
    <property type="term" value="P:regulation of DNA-templated transcription"/>
    <property type="evidence" value="ECO:0007669"/>
    <property type="project" value="TreeGrafter"/>
</dbReference>
<reference evidence="4 5" key="1">
    <citation type="submission" date="2019-08" db="EMBL/GenBank/DDBJ databases">
        <title>The genome of the soybean aphid Biotype 1, its phylome, world population structure and adaptation to the North American continent.</title>
        <authorList>
            <person name="Giordano R."/>
            <person name="Donthu R.K."/>
            <person name="Hernandez A.G."/>
            <person name="Wright C.L."/>
            <person name="Zimin A.V."/>
        </authorList>
    </citation>
    <scope>NUCLEOTIDE SEQUENCE [LARGE SCALE GENOMIC DNA]</scope>
    <source>
        <tissue evidence="4">Whole aphids</tissue>
    </source>
</reference>
<dbReference type="InterPro" id="IPR052435">
    <property type="entry name" value="YY1-Transcr_Regul"/>
</dbReference>
<dbReference type="OrthoDB" id="6257037at2759"/>
<sequence length="747" mass="87268">MADQPYDDMELTAEKELDALIIASQMESNFDIDKILNDKAKKRKFTKTNVKNLIKLENILILLILPHHPAIKTDSPIAGCHLGMCRKPNFGRPANVITNADVATMLRQTLDDNVDGNCLYEPKFTRAKIREMLNTYPTSAHQWSTSQQQSILSECTSLIEKEFPDDSEDEEYHPDKMFEEEEDDDDDDEFKLKEVNKSFDTEIDSDITDNKTIVDLNEKETIGMRTRSKFPLNDTPLEIIEQAFIPPDITEDMYDSACENDEWIEFLSEFTKPLESVQNDDGEDDPEYNVLGDDDFTNVDKEEFRIDKSVKVTRKEYNDLMNELNEFTESFLEFNGEETLETPTDIIEIDDDKNAVKPINESQSIPVHACIQNNYDWKLSTNSSLNNKNAVKRTNCSQFNPVFMFSNLKSTTNCSTNNYVKPIEVARYNMPIDKQFNVLEFNNSLLSINEQHEKFSSILPLPMFKDNSQLGVEKHNTNEDISVITNVVPQCVNISQVNIMTQKQIILYKQQLTQHVQLITQNYLLSTMSKKYQSNCKKFKSMLEQVKGFCKHKKYAPININSSLKFIRDWTEGVTREKDINSDYVVLPLYVKEFMLYYDKPVFIYPQLLPTRTYHHDIVTHPIGPSEEKLLVLKIDYIYKKLKESANTRAKYRKKSLSDLLPMILKTVHRRWFSNRTIKYLRQFITRQKNSYEMNVMKNYLVLGKIEEFSYVIDIKALFMGKRLYECDVRRFPSSWKSIRNQLKLRK</sequence>
<evidence type="ECO:0000256" key="3">
    <source>
        <dbReference type="ARBA" id="ARBA00023242"/>
    </source>
</evidence>
<dbReference type="GO" id="GO:0005634">
    <property type="term" value="C:nucleus"/>
    <property type="evidence" value="ECO:0007669"/>
    <property type="project" value="TreeGrafter"/>
</dbReference>
<dbReference type="AlphaFoldDB" id="A0A6G0U6R2"/>
<organism evidence="4 5">
    <name type="scientific">Aphis glycines</name>
    <name type="common">Soybean aphid</name>
    <dbReference type="NCBI Taxonomy" id="307491"/>
    <lineage>
        <taxon>Eukaryota</taxon>
        <taxon>Metazoa</taxon>
        <taxon>Ecdysozoa</taxon>
        <taxon>Arthropoda</taxon>
        <taxon>Hexapoda</taxon>
        <taxon>Insecta</taxon>
        <taxon>Pterygota</taxon>
        <taxon>Neoptera</taxon>
        <taxon>Paraneoptera</taxon>
        <taxon>Hemiptera</taxon>
        <taxon>Sternorrhyncha</taxon>
        <taxon>Aphidomorpha</taxon>
        <taxon>Aphidoidea</taxon>
        <taxon>Aphididae</taxon>
        <taxon>Aphidini</taxon>
        <taxon>Aphis</taxon>
        <taxon>Aphis</taxon>
    </lineage>
</organism>
<keyword evidence="2" id="KW-0804">Transcription</keyword>
<dbReference type="GO" id="GO:0003712">
    <property type="term" value="F:transcription coregulator activity"/>
    <property type="evidence" value="ECO:0007669"/>
    <property type="project" value="TreeGrafter"/>
</dbReference>
<keyword evidence="3" id="KW-0539">Nucleus</keyword>
<evidence type="ECO:0000256" key="2">
    <source>
        <dbReference type="ARBA" id="ARBA00023163"/>
    </source>
</evidence>
<name>A0A6G0U6R2_APHGL</name>
<evidence type="ECO:0000256" key="1">
    <source>
        <dbReference type="ARBA" id="ARBA00023015"/>
    </source>
</evidence>
<dbReference type="Proteomes" id="UP000475862">
    <property type="component" value="Unassembled WGS sequence"/>
</dbReference>
<comment type="caution">
    <text evidence="4">The sequence shown here is derived from an EMBL/GenBank/DDBJ whole genome shotgun (WGS) entry which is preliminary data.</text>
</comment>
<evidence type="ECO:0000313" key="5">
    <source>
        <dbReference type="Proteomes" id="UP000475862"/>
    </source>
</evidence>
<keyword evidence="5" id="KW-1185">Reference proteome</keyword>
<gene>
    <name evidence="4" type="ORF">AGLY_001661</name>
</gene>
<accession>A0A6G0U6R2</accession>
<keyword evidence="1" id="KW-0805">Transcription regulation</keyword>
<protein>
    <recommendedName>
        <fullName evidence="6">GON-4-like protein</fullName>
    </recommendedName>
</protein>
<evidence type="ECO:0008006" key="6">
    <source>
        <dbReference type="Google" id="ProtNLM"/>
    </source>
</evidence>
<dbReference type="PANTHER" id="PTHR16088:SF3">
    <property type="entry name" value="GON-4-LIKE PROTEIN"/>
    <property type="match status" value="1"/>
</dbReference>
<evidence type="ECO:0000313" key="4">
    <source>
        <dbReference type="EMBL" id="KAE9543972.1"/>
    </source>
</evidence>
<dbReference type="PANTHER" id="PTHR16088">
    <property type="entry name" value="YY1 ASSOCIATED PROTEIN-RELATED"/>
    <property type="match status" value="1"/>
</dbReference>
<dbReference type="EMBL" id="VYZN01000003">
    <property type="protein sequence ID" value="KAE9543972.1"/>
    <property type="molecule type" value="Genomic_DNA"/>
</dbReference>
<proteinExistence type="predicted"/>